<accession>A0A392U4C8</accession>
<protein>
    <submittedName>
        <fullName evidence="3">Pentatricopeptide repeat-containing protein</fullName>
    </submittedName>
</protein>
<dbReference type="PROSITE" id="PS51375">
    <property type="entry name" value="PPR"/>
    <property type="match status" value="1"/>
</dbReference>
<dbReference type="Pfam" id="PF13041">
    <property type="entry name" value="PPR_2"/>
    <property type="match status" value="1"/>
</dbReference>
<comment type="caution">
    <text evidence="3">The sequence shown here is derived from an EMBL/GenBank/DDBJ whole genome shotgun (WGS) entry which is preliminary data.</text>
</comment>
<proteinExistence type="predicted"/>
<dbReference type="NCBIfam" id="TIGR00756">
    <property type="entry name" value="PPR"/>
    <property type="match status" value="1"/>
</dbReference>
<dbReference type="InterPro" id="IPR011990">
    <property type="entry name" value="TPR-like_helical_dom_sf"/>
</dbReference>
<evidence type="ECO:0000256" key="2">
    <source>
        <dbReference type="PROSITE-ProRule" id="PRU00708"/>
    </source>
</evidence>
<evidence type="ECO:0000256" key="1">
    <source>
        <dbReference type="ARBA" id="ARBA00022737"/>
    </source>
</evidence>
<dbReference type="Gene3D" id="1.25.40.10">
    <property type="entry name" value="Tetratricopeptide repeat domain"/>
    <property type="match status" value="1"/>
</dbReference>
<feature type="non-terminal residue" evidence="3">
    <location>
        <position position="71"/>
    </location>
</feature>
<evidence type="ECO:0000313" key="4">
    <source>
        <dbReference type="Proteomes" id="UP000265520"/>
    </source>
</evidence>
<reference evidence="3 4" key="1">
    <citation type="journal article" date="2018" name="Front. Plant Sci.">
        <title>Red Clover (Trifolium pratense) and Zigzag Clover (T. medium) - A Picture of Genomic Similarities and Differences.</title>
        <authorList>
            <person name="Dluhosova J."/>
            <person name="Istvanek J."/>
            <person name="Nedelnik J."/>
            <person name="Repkova J."/>
        </authorList>
    </citation>
    <scope>NUCLEOTIDE SEQUENCE [LARGE SCALE GENOMIC DNA]</scope>
    <source>
        <strain evidence="4">cv. 10/8</strain>
        <tissue evidence="3">Leaf</tissue>
    </source>
</reference>
<dbReference type="AlphaFoldDB" id="A0A392U4C8"/>
<name>A0A392U4C8_9FABA</name>
<keyword evidence="4" id="KW-1185">Reference proteome</keyword>
<feature type="repeat" description="PPR" evidence="2">
    <location>
        <begin position="16"/>
        <end position="50"/>
    </location>
</feature>
<dbReference type="Proteomes" id="UP000265520">
    <property type="component" value="Unassembled WGS sequence"/>
</dbReference>
<organism evidence="3 4">
    <name type="scientific">Trifolium medium</name>
    <dbReference type="NCBI Taxonomy" id="97028"/>
    <lineage>
        <taxon>Eukaryota</taxon>
        <taxon>Viridiplantae</taxon>
        <taxon>Streptophyta</taxon>
        <taxon>Embryophyta</taxon>
        <taxon>Tracheophyta</taxon>
        <taxon>Spermatophyta</taxon>
        <taxon>Magnoliopsida</taxon>
        <taxon>eudicotyledons</taxon>
        <taxon>Gunneridae</taxon>
        <taxon>Pentapetalae</taxon>
        <taxon>rosids</taxon>
        <taxon>fabids</taxon>
        <taxon>Fabales</taxon>
        <taxon>Fabaceae</taxon>
        <taxon>Papilionoideae</taxon>
        <taxon>50 kb inversion clade</taxon>
        <taxon>NPAAA clade</taxon>
        <taxon>Hologalegina</taxon>
        <taxon>IRL clade</taxon>
        <taxon>Trifolieae</taxon>
        <taxon>Trifolium</taxon>
    </lineage>
</organism>
<evidence type="ECO:0000313" key="3">
    <source>
        <dbReference type="EMBL" id="MCI68323.1"/>
    </source>
</evidence>
<sequence>MEFFRSGVGRFDLVPKGKSYEALIKGLCVEGRMDEGLKLQAEMVGKGFEPNLEIYEAFIDEYIRQGNDEMA</sequence>
<keyword evidence="1" id="KW-0677">Repeat</keyword>
<dbReference type="InterPro" id="IPR002885">
    <property type="entry name" value="PPR_rpt"/>
</dbReference>
<dbReference type="EMBL" id="LXQA010734394">
    <property type="protein sequence ID" value="MCI68323.1"/>
    <property type="molecule type" value="Genomic_DNA"/>
</dbReference>